<dbReference type="AlphaFoldDB" id="A0A2J7ZTZ6"/>
<protein>
    <submittedName>
        <fullName evidence="1">Uncharacterized protein</fullName>
    </submittedName>
</protein>
<dbReference type="EMBL" id="PGGS01000469">
    <property type="protein sequence ID" value="PNH03745.1"/>
    <property type="molecule type" value="Genomic_DNA"/>
</dbReference>
<accession>A0A2J7ZTZ6</accession>
<proteinExistence type="predicted"/>
<name>A0A2J7ZTZ6_9CHLO</name>
<sequence length="96" mass="10066">MASGEPSRAEPSGEPGKFSLGFPSEFGLKVKAPKVSAWGVLEIGLAARVDASAAGEADGKWANLSVKQIRPSVSVKDVFLRGKIELGELGQGKLHY</sequence>
<dbReference type="Proteomes" id="UP000236333">
    <property type="component" value="Unassembled WGS sequence"/>
</dbReference>
<comment type="caution">
    <text evidence="1">The sequence shown here is derived from an EMBL/GenBank/DDBJ whole genome shotgun (WGS) entry which is preliminary data.</text>
</comment>
<gene>
    <name evidence="1" type="ORF">TSOC_010170</name>
</gene>
<keyword evidence="2" id="KW-1185">Reference proteome</keyword>
<organism evidence="1 2">
    <name type="scientific">Tetrabaena socialis</name>
    <dbReference type="NCBI Taxonomy" id="47790"/>
    <lineage>
        <taxon>Eukaryota</taxon>
        <taxon>Viridiplantae</taxon>
        <taxon>Chlorophyta</taxon>
        <taxon>core chlorophytes</taxon>
        <taxon>Chlorophyceae</taxon>
        <taxon>CS clade</taxon>
        <taxon>Chlamydomonadales</taxon>
        <taxon>Tetrabaenaceae</taxon>
        <taxon>Tetrabaena</taxon>
    </lineage>
</organism>
<feature type="non-terminal residue" evidence="1">
    <location>
        <position position="96"/>
    </location>
</feature>
<evidence type="ECO:0000313" key="1">
    <source>
        <dbReference type="EMBL" id="PNH03745.1"/>
    </source>
</evidence>
<evidence type="ECO:0000313" key="2">
    <source>
        <dbReference type="Proteomes" id="UP000236333"/>
    </source>
</evidence>
<reference evidence="1 2" key="1">
    <citation type="journal article" date="2017" name="Mol. Biol. Evol.">
        <title>The 4-celled Tetrabaena socialis nuclear genome reveals the essential components for genetic control of cell number at the origin of multicellularity in the volvocine lineage.</title>
        <authorList>
            <person name="Featherston J."/>
            <person name="Arakaki Y."/>
            <person name="Hanschen E.R."/>
            <person name="Ferris P.J."/>
            <person name="Michod R.E."/>
            <person name="Olson B.J.S.C."/>
            <person name="Nozaki H."/>
            <person name="Durand P.M."/>
        </authorList>
    </citation>
    <scope>NUCLEOTIDE SEQUENCE [LARGE SCALE GENOMIC DNA]</scope>
    <source>
        <strain evidence="1 2">NIES-571</strain>
    </source>
</reference>